<feature type="domain" description="EGF-like" evidence="2">
    <location>
        <begin position="289"/>
        <end position="323"/>
    </location>
</feature>
<dbReference type="InterPro" id="IPR000742">
    <property type="entry name" value="EGF"/>
</dbReference>
<dbReference type="GO" id="GO:0005044">
    <property type="term" value="F:scavenger receptor activity"/>
    <property type="evidence" value="ECO:0007669"/>
    <property type="project" value="InterPro"/>
</dbReference>
<evidence type="ECO:0000256" key="1">
    <source>
        <dbReference type="ARBA" id="ARBA00022536"/>
    </source>
</evidence>
<feature type="domain" description="EGF-like" evidence="2">
    <location>
        <begin position="161"/>
        <end position="210"/>
    </location>
</feature>
<organism evidence="3">
    <name type="scientific">Magallana gigas</name>
    <name type="common">Pacific oyster</name>
    <name type="synonym">Crassostrea gigas</name>
    <dbReference type="NCBI Taxonomy" id="29159"/>
    <lineage>
        <taxon>Eukaryota</taxon>
        <taxon>Metazoa</taxon>
        <taxon>Spiralia</taxon>
        <taxon>Lophotrochozoa</taxon>
        <taxon>Mollusca</taxon>
        <taxon>Bivalvia</taxon>
        <taxon>Autobranchia</taxon>
        <taxon>Pteriomorphia</taxon>
        <taxon>Ostreida</taxon>
        <taxon>Ostreoidea</taxon>
        <taxon>Ostreidae</taxon>
        <taxon>Magallana</taxon>
    </lineage>
</organism>
<feature type="domain" description="EGF-like" evidence="2">
    <location>
        <begin position="64"/>
        <end position="112"/>
    </location>
</feature>
<dbReference type="SMART" id="SM00181">
    <property type="entry name" value="EGF"/>
    <property type="match status" value="5"/>
</dbReference>
<reference evidence="3" key="1">
    <citation type="journal article" date="2012" name="Nature">
        <title>The oyster genome reveals stress adaptation and complexity of shell formation.</title>
        <authorList>
            <person name="Zhang G."/>
            <person name="Fang X."/>
            <person name="Guo X."/>
            <person name="Li L."/>
            <person name="Luo R."/>
            <person name="Xu F."/>
            <person name="Yang P."/>
            <person name="Zhang L."/>
            <person name="Wang X."/>
            <person name="Qi H."/>
            <person name="Xiong Z."/>
            <person name="Que H."/>
            <person name="Xie Y."/>
            <person name="Holland P.W."/>
            <person name="Paps J."/>
            <person name="Zhu Y."/>
            <person name="Wu F."/>
            <person name="Chen Y."/>
            <person name="Wang J."/>
            <person name="Peng C."/>
            <person name="Meng J."/>
            <person name="Yang L."/>
            <person name="Liu J."/>
            <person name="Wen B."/>
            <person name="Zhang N."/>
            <person name="Huang Z."/>
            <person name="Zhu Q."/>
            <person name="Feng Y."/>
            <person name="Mount A."/>
            <person name="Hedgecock D."/>
            <person name="Xu Z."/>
            <person name="Liu Y."/>
            <person name="Domazet-Loso T."/>
            <person name="Du Y."/>
            <person name="Sun X."/>
            <person name="Zhang S."/>
            <person name="Liu B."/>
            <person name="Cheng P."/>
            <person name="Jiang X."/>
            <person name="Li J."/>
            <person name="Fan D."/>
            <person name="Wang W."/>
            <person name="Fu W."/>
            <person name="Wang T."/>
            <person name="Wang B."/>
            <person name="Zhang J."/>
            <person name="Peng Z."/>
            <person name="Li Y."/>
            <person name="Li N."/>
            <person name="Wang J."/>
            <person name="Chen M."/>
            <person name="He Y."/>
            <person name="Tan F."/>
            <person name="Song X."/>
            <person name="Zheng Q."/>
            <person name="Huang R."/>
            <person name="Yang H."/>
            <person name="Du X."/>
            <person name="Chen L."/>
            <person name="Yang M."/>
            <person name="Gaffney P.M."/>
            <person name="Wang S."/>
            <person name="Luo L."/>
            <person name="She Z."/>
            <person name="Ming Y."/>
            <person name="Huang W."/>
            <person name="Zhang S."/>
            <person name="Huang B."/>
            <person name="Zhang Y."/>
            <person name="Qu T."/>
            <person name="Ni P."/>
            <person name="Miao G."/>
            <person name="Wang J."/>
            <person name="Wang Q."/>
            <person name="Steinberg C.E."/>
            <person name="Wang H."/>
            <person name="Li N."/>
            <person name="Qian L."/>
            <person name="Zhang G."/>
            <person name="Li Y."/>
            <person name="Yang H."/>
            <person name="Liu X."/>
            <person name="Wang J."/>
            <person name="Yin Y."/>
            <person name="Wang J."/>
        </authorList>
    </citation>
    <scope>NUCLEOTIDE SEQUENCE [LARGE SCALE GENOMIC DNA]</scope>
    <source>
        <strain evidence="3">05x7-T-G4-1.051#20</strain>
    </source>
</reference>
<keyword evidence="1" id="KW-0245">EGF-like domain</keyword>
<evidence type="ECO:0000313" key="3">
    <source>
        <dbReference type="EMBL" id="EKC26888.1"/>
    </source>
</evidence>
<evidence type="ECO:0000259" key="2">
    <source>
        <dbReference type="SMART" id="SM00181"/>
    </source>
</evidence>
<protein>
    <submittedName>
        <fullName evidence="3">Multiple epidermal growth factor-like domains 11</fullName>
    </submittedName>
</protein>
<feature type="domain" description="EGF-like" evidence="2">
    <location>
        <begin position="325"/>
        <end position="368"/>
    </location>
</feature>
<dbReference type="PANTHER" id="PTHR24043">
    <property type="entry name" value="SCAVENGER RECEPTOR CLASS F"/>
    <property type="match status" value="1"/>
</dbReference>
<dbReference type="InterPro" id="IPR042635">
    <property type="entry name" value="MEGF10/SREC1/2-like"/>
</dbReference>
<dbReference type="PANTHER" id="PTHR24043:SF8">
    <property type="entry name" value="EGF-LIKE DOMAIN-CONTAINING PROTEIN"/>
    <property type="match status" value="1"/>
</dbReference>
<dbReference type="HOGENOM" id="CLU_043336_2_0_1"/>
<proteinExistence type="predicted"/>
<dbReference type="InParanoid" id="K1PZ18"/>
<dbReference type="Gene3D" id="2.170.300.10">
    <property type="entry name" value="Tie2 ligand-binding domain superfamily"/>
    <property type="match status" value="2"/>
</dbReference>
<feature type="domain" description="EGF-like" evidence="2">
    <location>
        <begin position="114"/>
        <end position="145"/>
    </location>
</feature>
<dbReference type="EMBL" id="JH823238">
    <property type="protein sequence ID" value="EKC26888.1"/>
    <property type="molecule type" value="Genomic_DNA"/>
</dbReference>
<gene>
    <name evidence="3" type="ORF">CGI_10017788</name>
</gene>
<dbReference type="AlphaFoldDB" id="K1PZ18"/>
<sequence length="426" mass="46664">MPTPQNMTSLQSTACSVPGGFVKYSETINTFLPGQDFFYTQQNFDNCTGVPFAKHLCVTCKSKDCSANVTCYVFAAECTGSLELNTNLIDDKDENGKSCKLCDPGTYGLLCSSRCSRHCVDGECHHRNGTCLQGCTSGWKGDKCTEPDCPPDKYGVNCSLTCSPNCWSDKCDSEDGTCVCGLGWQRKDSSSNDVLCNKPCESGFYGYRCEEECGDCLEGTVCLPGNGTCPKGCNEPGFRIYSDRCNYNHYLTGPSTGYGTQVTIKAFSSLVTEYDSYKSPCSYDEYGINCEKTCSPTCLRNSCRNTDGRCRNCPAGLKGFNCTTECSPGTYGENCNGRCRCDGGSPCDPVSGRCPGECEEGYEGETCSMKKCEPGLYGDDCDKWCFCKDRKPCDRRYGYCPEKECQKGWSLSSCDYRAIGLLFMLN</sequence>
<accession>K1PZ18</accession>
<name>K1PZ18_MAGGI</name>